<protein>
    <submittedName>
        <fullName evidence="1">Putative redox protein</fullName>
    </submittedName>
</protein>
<dbReference type="Proteomes" id="UP000198596">
    <property type="component" value="Unassembled WGS sequence"/>
</dbReference>
<proteinExistence type="predicted"/>
<dbReference type="InterPro" id="IPR003718">
    <property type="entry name" value="OsmC/Ohr_fam"/>
</dbReference>
<reference evidence="2" key="1">
    <citation type="submission" date="2016-10" db="EMBL/GenBank/DDBJ databases">
        <authorList>
            <person name="Varghese N."/>
            <person name="Submissions S."/>
        </authorList>
    </citation>
    <scope>NUCLEOTIDE SEQUENCE [LARGE SCALE GENOMIC DNA]</scope>
    <source>
        <strain evidence="2">CGMCC 1.9227</strain>
    </source>
</reference>
<organism evidence="1 2">
    <name type="scientific">Flavobacterium xueshanense</name>
    <dbReference type="NCBI Taxonomy" id="935223"/>
    <lineage>
        <taxon>Bacteria</taxon>
        <taxon>Pseudomonadati</taxon>
        <taxon>Bacteroidota</taxon>
        <taxon>Flavobacteriia</taxon>
        <taxon>Flavobacteriales</taxon>
        <taxon>Flavobacteriaceae</taxon>
        <taxon>Flavobacterium</taxon>
    </lineage>
</organism>
<sequence>MASFPSGRVGEGNNMKITLNRVNDNYHFELKNERGHLVNVDSRPEFGGDDMGASPMELLLMGVAGCSAIDMISILKKQRQEITSFKAEVEGERIQVGEAKPFKDIHIVFYLEGPINEEKAARAAQLSFEKYCSVSKTLEPTATIHYKVVLNGSPLTPEGGTSS</sequence>
<dbReference type="STRING" id="935223.SAMN04488131_10560"/>
<accession>A0A1I2E342</accession>
<dbReference type="AlphaFoldDB" id="A0A1I2E342"/>
<dbReference type="Gene3D" id="3.30.300.20">
    <property type="match status" value="1"/>
</dbReference>
<dbReference type="SUPFAM" id="SSF82784">
    <property type="entry name" value="OsmC-like"/>
    <property type="match status" value="1"/>
</dbReference>
<dbReference type="PANTHER" id="PTHR34352">
    <property type="entry name" value="PROTEIN YHFA"/>
    <property type="match status" value="1"/>
</dbReference>
<keyword evidence="2" id="KW-1185">Reference proteome</keyword>
<evidence type="ECO:0000313" key="1">
    <source>
        <dbReference type="EMBL" id="SFE87314.1"/>
    </source>
</evidence>
<gene>
    <name evidence="1" type="ORF">SAMN04488131_10560</name>
</gene>
<dbReference type="InterPro" id="IPR036102">
    <property type="entry name" value="OsmC/Ohrsf"/>
</dbReference>
<name>A0A1I2E342_9FLAO</name>
<evidence type="ECO:0000313" key="2">
    <source>
        <dbReference type="Proteomes" id="UP000198596"/>
    </source>
</evidence>
<dbReference type="PANTHER" id="PTHR34352:SF1">
    <property type="entry name" value="PROTEIN YHFA"/>
    <property type="match status" value="1"/>
</dbReference>
<dbReference type="EMBL" id="FONQ01000005">
    <property type="protein sequence ID" value="SFE87314.1"/>
    <property type="molecule type" value="Genomic_DNA"/>
</dbReference>
<dbReference type="Pfam" id="PF02566">
    <property type="entry name" value="OsmC"/>
    <property type="match status" value="1"/>
</dbReference>
<dbReference type="InterPro" id="IPR015946">
    <property type="entry name" value="KH_dom-like_a/b"/>
</dbReference>